<keyword evidence="8" id="KW-0175">Coiled coil</keyword>
<evidence type="ECO:0000256" key="7">
    <source>
        <dbReference type="ARBA" id="ARBA00023237"/>
    </source>
</evidence>
<evidence type="ECO:0000256" key="6">
    <source>
        <dbReference type="ARBA" id="ARBA00023136"/>
    </source>
</evidence>
<accession>A0ABT3XCL0</accession>
<keyword evidence="12" id="KW-1185">Reference proteome</keyword>
<feature type="chain" id="PRO_5045406838" evidence="9">
    <location>
        <begin position="25"/>
        <end position="597"/>
    </location>
</feature>
<gene>
    <name evidence="11" type="ORF">OTG14_11145</name>
</gene>
<dbReference type="Pfam" id="PF03895">
    <property type="entry name" value="YadA_anchor"/>
    <property type="match status" value="1"/>
</dbReference>
<dbReference type="RefSeq" id="WP_208763078.1">
    <property type="nucleotide sequence ID" value="NZ_CP129026.1"/>
</dbReference>
<evidence type="ECO:0000256" key="8">
    <source>
        <dbReference type="SAM" id="Coils"/>
    </source>
</evidence>
<feature type="coiled-coil region" evidence="8">
    <location>
        <begin position="478"/>
        <end position="512"/>
    </location>
</feature>
<feature type="domain" description="Trimeric autotransporter adhesin YadA-like C-terminal membrane anchor" evidence="10">
    <location>
        <begin position="538"/>
        <end position="597"/>
    </location>
</feature>
<evidence type="ECO:0000313" key="12">
    <source>
        <dbReference type="Proteomes" id="UP001163211"/>
    </source>
</evidence>
<protein>
    <submittedName>
        <fullName evidence="11">YadA-like family protein</fullName>
    </submittedName>
</protein>
<comment type="subcellular location">
    <subcellularLocation>
        <location evidence="2">Cell outer membrane</location>
    </subcellularLocation>
    <subcellularLocation>
        <location evidence="1">Cell surface</location>
    </subcellularLocation>
</comment>
<reference evidence="11" key="1">
    <citation type="submission" date="2022-11" db="EMBL/GenBank/DDBJ databases">
        <title>The draft genomes of two Enterobacter strains.</title>
        <authorList>
            <person name="He Y."/>
            <person name="Wu S."/>
            <person name="Feng Y."/>
            <person name="Zong Z."/>
        </authorList>
    </citation>
    <scope>NUCLEOTIDE SEQUENCE</scope>
    <source>
        <strain evidence="11">155092</strain>
    </source>
</reference>
<keyword evidence="3" id="KW-1134">Transmembrane beta strand</keyword>
<name>A0ABT3XCL0_9ENTR</name>
<dbReference type="InterPro" id="IPR045584">
    <property type="entry name" value="Pilin-like"/>
</dbReference>
<evidence type="ECO:0000256" key="9">
    <source>
        <dbReference type="SAM" id="SignalP"/>
    </source>
</evidence>
<evidence type="ECO:0000256" key="5">
    <source>
        <dbReference type="ARBA" id="ARBA00022729"/>
    </source>
</evidence>
<organism evidence="11 12">
    <name type="scientific">Enterobacter pseudoroggenkampii</name>
    <dbReference type="NCBI Taxonomy" id="2996112"/>
    <lineage>
        <taxon>Bacteria</taxon>
        <taxon>Pseudomonadati</taxon>
        <taxon>Pseudomonadota</taxon>
        <taxon>Gammaproteobacteria</taxon>
        <taxon>Enterobacterales</taxon>
        <taxon>Enterobacteriaceae</taxon>
        <taxon>Enterobacter</taxon>
    </lineage>
</organism>
<evidence type="ECO:0000259" key="10">
    <source>
        <dbReference type="Pfam" id="PF03895"/>
    </source>
</evidence>
<dbReference type="EMBL" id="JAPMLV010000001">
    <property type="protein sequence ID" value="MCX8303515.1"/>
    <property type="molecule type" value="Genomic_DNA"/>
</dbReference>
<keyword evidence="4" id="KW-0812">Transmembrane</keyword>
<keyword evidence="7" id="KW-0998">Cell outer membrane</keyword>
<feature type="signal peptide" evidence="9">
    <location>
        <begin position="1"/>
        <end position="24"/>
    </location>
</feature>
<proteinExistence type="predicted"/>
<dbReference type="Proteomes" id="UP001163211">
    <property type="component" value="Unassembled WGS sequence"/>
</dbReference>
<evidence type="ECO:0000256" key="1">
    <source>
        <dbReference type="ARBA" id="ARBA00004241"/>
    </source>
</evidence>
<dbReference type="SUPFAM" id="SSF54523">
    <property type="entry name" value="Pili subunits"/>
    <property type="match status" value="1"/>
</dbReference>
<keyword evidence="5 9" id="KW-0732">Signal</keyword>
<dbReference type="InterPro" id="IPR005594">
    <property type="entry name" value="YadA_C"/>
</dbReference>
<keyword evidence="6" id="KW-0472">Membrane</keyword>
<sequence length="597" mass="62461">MKSLNKSAIAVFMFSVVSTGVAEASLTGADLAAANSYFNSHPDIVKYAPWIRDNVIASNTLNDANNTLVSNSYYDQAQGKLIYVTQIGGITPPVSMSTLTPSKPAQVNLAANIPVVVSGNTAVTNTKTTLNEPGLIAAPANTTNANSIITTPTKQSLIVEPPKPIIKTPPLVQKVPVATPVAIPIVKQQIPTPINQGVPSPLPHSIPNKVPPLLTNSTPNKIPVPMAYNVPTKAPVPLANNIPVKEPTPLPYNVPPKMLVNNTPTPLVAPQAILPVQKTPVVPPQPQAYNVPVKQPTIQPYNVPPKISLPIQQIPNKQPIPVAQPYNVPSKIPTVQTNLMYTPTIPPKAIIQAPVQQIISRNDPIGVQGGVQKLTITVVDSQTPVATTIPAPNTANTSLTSAINANAKADANTNALTTKVDSNTFKADQDRQDQALQDASDKATQAINTGAYAQSLAVDAQTVAAANKAAVANVQSRQQAQETTIQNHSAQLKNHEERITALENESNNNFQNLKDDVDNNRKRAAVGVASVAAMSNIPQVTDSQTFAIGAGAGGYDSQGAVAIGISARVTDHIVTKASVGAGSFGGATYGAGVAFGF</sequence>
<comment type="caution">
    <text evidence="11">The sequence shown here is derived from an EMBL/GenBank/DDBJ whole genome shotgun (WGS) entry which is preliminary data.</text>
</comment>
<evidence type="ECO:0000313" key="11">
    <source>
        <dbReference type="EMBL" id="MCX8303515.1"/>
    </source>
</evidence>
<evidence type="ECO:0000256" key="4">
    <source>
        <dbReference type="ARBA" id="ARBA00022692"/>
    </source>
</evidence>
<evidence type="ECO:0000256" key="3">
    <source>
        <dbReference type="ARBA" id="ARBA00022452"/>
    </source>
</evidence>
<evidence type="ECO:0000256" key="2">
    <source>
        <dbReference type="ARBA" id="ARBA00004442"/>
    </source>
</evidence>
<dbReference type="Gene3D" id="3.30.1300.30">
    <property type="entry name" value="GSPII I/J protein-like"/>
    <property type="match status" value="1"/>
</dbReference>